<evidence type="ECO:0000259" key="4">
    <source>
        <dbReference type="PROSITE" id="PS01124"/>
    </source>
</evidence>
<dbReference type="PANTHER" id="PTHR46796:SF14">
    <property type="entry name" value="TRANSCRIPTIONAL REGULATORY PROTEIN"/>
    <property type="match status" value="1"/>
</dbReference>
<dbReference type="SUPFAM" id="SSF46689">
    <property type="entry name" value="Homeodomain-like"/>
    <property type="match status" value="2"/>
</dbReference>
<dbReference type="GO" id="GO:0003700">
    <property type="term" value="F:DNA-binding transcription factor activity"/>
    <property type="evidence" value="ECO:0007669"/>
    <property type="project" value="InterPro"/>
</dbReference>
<dbReference type="InterPro" id="IPR009057">
    <property type="entry name" value="Homeodomain-like_sf"/>
</dbReference>
<sequence>MYSHGQAKYPTSMLVRSSGERDWSRVSAELRAHSGTEGPGYNGEQLEIVFLLKGARYGNANCKFGSREHSVPTLTGTTWICPAGVQADEIRTSRSDLMAAHIYLPDASLAAIAETEECRTGSKELRSAVVARDEMIEHFGRVILGEMIRESSASLLLVDSATTMLVAWLLQHYAESRSARIAPRSNTSLDASRLNRVMSFMEAHLDDEISLSDLAAVACMSEFHFSRAFSATVGCPPHRYLSRRRLERAKSMILTGSASLAEIAQLSGFSSQAAFTRAFHRTMGVSPGQYRRGAL</sequence>
<evidence type="ECO:0000313" key="5">
    <source>
        <dbReference type="EMBL" id="CAA0090216.1"/>
    </source>
</evidence>
<evidence type="ECO:0000256" key="1">
    <source>
        <dbReference type="ARBA" id="ARBA00023015"/>
    </source>
</evidence>
<evidence type="ECO:0000313" key="6">
    <source>
        <dbReference type="Proteomes" id="UP000433050"/>
    </source>
</evidence>
<dbReference type="PRINTS" id="PR00032">
    <property type="entry name" value="HTHARAC"/>
</dbReference>
<keyword evidence="3" id="KW-0804">Transcription</keyword>
<keyword evidence="1" id="KW-0805">Transcription regulation</keyword>
<gene>
    <name evidence="5" type="primary">rhaS_2</name>
    <name evidence="5" type="ORF">STARVERO_01122</name>
</gene>
<dbReference type="EMBL" id="CACSAS010000001">
    <property type="protein sequence ID" value="CAA0090216.1"/>
    <property type="molecule type" value="Genomic_DNA"/>
</dbReference>
<dbReference type="PROSITE" id="PS01124">
    <property type="entry name" value="HTH_ARAC_FAMILY_2"/>
    <property type="match status" value="1"/>
</dbReference>
<dbReference type="InterPro" id="IPR018060">
    <property type="entry name" value="HTH_AraC"/>
</dbReference>
<dbReference type="PANTHER" id="PTHR46796">
    <property type="entry name" value="HTH-TYPE TRANSCRIPTIONAL ACTIVATOR RHAS-RELATED"/>
    <property type="match status" value="1"/>
</dbReference>
<feature type="domain" description="HTH araC/xylS-type" evidence="4">
    <location>
        <begin position="195"/>
        <end position="293"/>
    </location>
</feature>
<keyword evidence="6" id="KW-1185">Reference proteome</keyword>
<dbReference type="Gene3D" id="1.10.10.60">
    <property type="entry name" value="Homeodomain-like"/>
    <property type="match status" value="2"/>
</dbReference>
<dbReference type="InterPro" id="IPR020449">
    <property type="entry name" value="Tscrpt_reg_AraC-type_HTH"/>
</dbReference>
<reference evidence="5 6" key="1">
    <citation type="submission" date="2019-12" db="EMBL/GenBank/DDBJ databases">
        <authorList>
            <person name="Reyes-Prieto M."/>
        </authorList>
    </citation>
    <scope>NUCLEOTIDE SEQUENCE [LARGE SCALE GENOMIC DNA]</scope>
    <source>
        <strain evidence="5">HF14-78462</strain>
    </source>
</reference>
<keyword evidence="2" id="KW-0238">DNA-binding</keyword>
<accession>A0A5S9NI82</accession>
<protein>
    <submittedName>
        <fullName evidence="5">HTH-type transcriptional activator RhaS</fullName>
    </submittedName>
</protein>
<dbReference type="Proteomes" id="UP000433050">
    <property type="component" value="Unassembled WGS sequence"/>
</dbReference>
<evidence type="ECO:0000256" key="2">
    <source>
        <dbReference type="ARBA" id="ARBA00023125"/>
    </source>
</evidence>
<organism evidence="5 6">
    <name type="scientific">Starkeya nomas</name>
    <dbReference type="NCBI Taxonomy" id="2666134"/>
    <lineage>
        <taxon>Bacteria</taxon>
        <taxon>Pseudomonadati</taxon>
        <taxon>Pseudomonadota</taxon>
        <taxon>Alphaproteobacteria</taxon>
        <taxon>Hyphomicrobiales</taxon>
        <taxon>Xanthobacteraceae</taxon>
        <taxon>Starkeya</taxon>
    </lineage>
</organism>
<evidence type="ECO:0000256" key="3">
    <source>
        <dbReference type="ARBA" id="ARBA00023163"/>
    </source>
</evidence>
<dbReference type="Pfam" id="PF12833">
    <property type="entry name" value="HTH_18"/>
    <property type="match status" value="1"/>
</dbReference>
<dbReference type="InterPro" id="IPR050204">
    <property type="entry name" value="AraC_XylS_family_regulators"/>
</dbReference>
<dbReference type="AlphaFoldDB" id="A0A5S9NI82"/>
<name>A0A5S9NI82_9HYPH</name>
<dbReference type="SMART" id="SM00342">
    <property type="entry name" value="HTH_ARAC"/>
    <property type="match status" value="1"/>
</dbReference>
<dbReference type="GO" id="GO:0043565">
    <property type="term" value="F:sequence-specific DNA binding"/>
    <property type="evidence" value="ECO:0007669"/>
    <property type="project" value="InterPro"/>
</dbReference>
<proteinExistence type="predicted"/>